<feature type="region of interest" description="Disordered" evidence="5">
    <location>
        <begin position="167"/>
        <end position="217"/>
    </location>
</feature>
<evidence type="ECO:0000256" key="6">
    <source>
        <dbReference type="SAM" id="Phobius"/>
    </source>
</evidence>
<dbReference type="Pfam" id="PF02674">
    <property type="entry name" value="Colicin_V"/>
    <property type="match status" value="1"/>
</dbReference>
<keyword evidence="4 6" id="KW-0472">Membrane</keyword>
<organism evidence="7 8">
    <name type="scientific">Commensalibacter melissae</name>
    <dbReference type="NCBI Taxonomy" id="2070537"/>
    <lineage>
        <taxon>Bacteria</taxon>
        <taxon>Pseudomonadati</taxon>
        <taxon>Pseudomonadota</taxon>
        <taxon>Alphaproteobacteria</taxon>
        <taxon>Acetobacterales</taxon>
        <taxon>Acetobacteraceae</taxon>
    </lineage>
</organism>
<evidence type="ECO:0000256" key="2">
    <source>
        <dbReference type="ARBA" id="ARBA00022692"/>
    </source>
</evidence>
<evidence type="ECO:0000256" key="5">
    <source>
        <dbReference type="SAM" id="MobiDB-lite"/>
    </source>
</evidence>
<dbReference type="GO" id="GO:0016020">
    <property type="term" value="C:membrane"/>
    <property type="evidence" value="ECO:0007669"/>
    <property type="project" value="UniProtKB-SubCell"/>
</dbReference>
<keyword evidence="2 6" id="KW-0812">Transmembrane</keyword>
<dbReference type="RefSeq" id="WP_110438674.1">
    <property type="nucleotide sequence ID" value="NZ_CP046393.1"/>
</dbReference>
<evidence type="ECO:0000313" key="7">
    <source>
        <dbReference type="EMBL" id="PXZ00531.1"/>
    </source>
</evidence>
<evidence type="ECO:0008006" key="9">
    <source>
        <dbReference type="Google" id="ProtNLM"/>
    </source>
</evidence>
<feature type="transmembrane region" description="Helical" evidence="6">
    <location>
        <begin position="61"/>
        <end position="82"/>
    </location>
</feature>
<dbReference type="InterPro" id="IPR052719">
    <property type="entry name" value="CvpA-like"/>
</dbReference>
<feature type="compositionally biased region" description="Polar residues" evidence="5">
    <location>
        <begin position="186"/>
        <end position="195"/>
    </location>
</feature>
<sequence length="217" mass="23080">MNWIDLVCLGVIILGALSGLTRGFTRECIGLFGWIIAASLANRWYPDLAPKLSPYVNSENLANIASFIVIFALTCIVINALANAVVGQNSARISLLGRLDRLLGAICGGVKGYAGLAILYLIGGIIFPAAQWPEPLQESQMVSYIYQGAVLINNLLPSSMQRDVVVPQTKTPRVSIPDGTGLHNGISHQSSSTDQSHNDELSAVQPEGGYSSTAPSQ</sequence>
<feature type="transmembrane region" description="Helical" evidence="6">
    <location>
        <begin position="102"/>
        <end position="127"/>
    </location>
</feature>
<comment type="subcellular location">
    <subcellularLocation>
        <location evidence="1">Membrane</location>
        <topology evidence="1">Multi-pass membrane protein</topology>
    </subcellularLocation>
</comment>
<dbReference type="EMBL" id="QGLT01000002">
    <property type="protein sequence ID" value="PXZ00531.1"/>
    <property type="molecule type" value="Genomic_DNA"/>
</dbReference>
<accession>A0A318N0W5</accession>
<dbReference type="AlphaFoldDB" id="A0A318N0W5"/>
<evidence type="ECO:0000256" key="4">
    <source>
        <dbReference type="ARBA" id="ARBA00023136"/>
    </source>
</evidence>
<dbReference type="InterPro" id="IPR003825">
    <property type="entry name" value="Colicin-V_CvpA"/>
</dbReference>
<gene>
    <name evidence="7" type="ORF">DK869_03745</name>
</gene>
<evidence type="ECO:0000256" key="3">
    <source>
        <dbReference type="ARBA" id="ARBA00022989"/>
    </source>
</evidence>
<keyword evidence="8" id="KW-1185">Reference proteome</keyword>
<evidence type="ECO:0000256" key="1">
    <source>
        <dbReference type="ARBA" id="ARBA00004141"/>
    </source>
</evidence>
<evidence type="ECO:0000313" key="8">
    <source>
        <dbReference type="Proteomes" id="UP000247565"/>
    </source>
</evidence>
<dbReference type="GO" id="GO:0009403">
    <property type="term" value="P:toxin biosynthetic process"/>
    <property type="evidence" value="ECO:0007669"/>
    <property type="project" value="InterPro"/>
</dbReference>
<keyword evidence="3 6" id="KW-1133">Transmembrane helix</keyword>
<dbReference type="PANTHER" id="PTHR36926:SF1">
    <property type="entry name" value="COLICIN V PRODUCTION PROTEIN"/>
    <property type="match status" value="1"/>
</dbReference>
<reference evidence="7 8" key="1">
    <citation type="submission" date="2018-05" db="EMBL/GenBank/DDBJ databases">
        <title>Reference genomes for bee gut microbiota database.</title>
        <authorList>
            <person name="Ellegaard K.M."/>
        </authorList>
    </citation>
    <scope>NUCLEOTIDE SEQUENCE [LARGE SCALE GENOMIC DNA]</scope>
    <source>
        <strain evidence="7 8">ESL0284</strain>
    </source>
</reference>
<dbReference type="Proteomes" id="UP000247565">
    <property type="component" value="Unassembled WGS sequence"/>
</dbReference>
<proteinExistence type="predicted"/>
<dbReference type="PANTHER" id="PTHR36926">
    <property type="entry name" value="COLICIN V PRODUCTION PROTEIN"/>
    <property type="match status" value="1"/>
</dbReference>
<protein>
    <recommendedName>
        <fullName evidence="9">Colicin V production protein</fullName>
    </recommendedName>
</protein>
<name>A0A318N0W5_9PROT</name>
<comment type="caution">
    <text evidence="7">The sequence shown here is derived from an EMBL/GenBank/DDBJ whole genome shotgun (WGS) entry which is preliminary data.</text>
</comment>